<protein>
    <submittedName>
        <fullName evidence="4">Gfo/Idh/MocA family oxidoreductase</fullName>
    </submittedName>
</protein>
<proteinExistence type="predicted"/>
<dbReference type="PANTHER" id="PTHR43249:SF1">
    <property type="entry name" value="D-GLUCOSIDE 3-DEHYDROGENASE"/>
    <property type="match status" value="1"/>
</dbReference>
<gene>
    <name evidence="4" type="ORF">E0H75_20925</name>
</gene>
<comment type="caution">
    <text evidence="4">The sequence shown here is derived from an EMBL/GenBank/DDBJ whole genome shotgun (WGS) entry which is preliminary data.</text>
</comment>
<dbReference type="Pfam" id="PF01408">
    <property type="entry name" value="GFO_IDH_MocA"/>
    <property type="match status" value="1"/>
</dbReference>
<dbReference type="Proteomes" id="UP000293342">
    <property type="component" value="Unassembled WGS sequence"/>
</dbReference>
<dbReference type="AlphaFoldDB" id="A0A4R0JUZ5"/>
<feature type="compositionally biased region" description="Polar residues" evidence="1">
    <location>
        <begin position="280"/>
        <end position="295"/>
    </location>
</feature>
<dbReference type="GO" id="GO:0000166">
    <property type="term" value="F:nucleotide binding"/>
    <property type="evidence" value="ECO:0007669"/>
    <property type="project" value="InterPro"/>
</dbReference>
<dbReference type="SUPFAM" id="SSF51735">
    <property type="entry name" value="NAD(P)-binding Rossmann-fold domains"/>
    <property type="match status" value="1"/>
</dbReference>
<dbReference type="OrthoDB" id="9815825at2"/>
<organism evidence="4 5">
    <name type="scientific">Kribbella capetownensis</name>
    <dbReference type="NCBI Taxonomy" id="1572659"/>
    <lineage>
        <taxon>Bacteria</taxon>
        <taxon>Bacillati</taxon>
        <taxon>Actinomycetota</taxon>
        <taxon>Actinomycetes</taxon>
        <taxon>Propionibacteriales</taxon>
        <taxon>Kribbellaceae</taxon>
        <taxon>Kribbella</taxon>
    </lineage>
</organism>
<sequence>MSDDILGFGIVGCGVISRWHANALSEIPEAKLIGVNDVIGERADALAAEFGVQSFASLDDMLARDDIHVICVATPSGLHAEIGIAAAQAGKHVLVEKPIDVTLEMADRLITACADAGVQLSVISQHRFDDGLQEVRGLIDSGRLGRLVVGTASTKWYRTQAYYDGADWRGTWKLDGGGSLMNQGVHYVDLLLWLMGPVKSLVAQANTLAHDIEVEDDAAALVRFASGAVGTVHASTTMYPGLPERLEICGTEGSVAIDDGTIVMKELKDEKGETGAYGNRKSSSSEGVSATTAASDPTAIKHEGHRRQMVDLISAIKSGTPLLSSGQDGRRALEFIVSVYESSKTEAPVALSGE</sequence>
<dbReference type="PANTHER" id="PTHR43249">
    <property type="entry name" value="UDP-N-ACETYL-2-AMINO-2-DEOXY-D-GLUCURONATE OXIDASE"/>
    <property type="match status" value="1"/>
</dbReference>
<dbReference type="SUPFAM" id="SSF55347">
    <property type="entry name" value="Glyceraldehyde-3-phosphate dehydrogenase-like, C-terminal domain"/>
    <property type="match status" value="1"/>
</dbReference>
<accession>A0A4R0JUZ5</accession>
<dbReference type="InterPro" id="IPR036291">
    <property type="entry name" value="NAD(P)-bd_dom_sf"/>
</dbReference>
<reference evidence="4 5" key="1">
    <citation type="submission" date="2019-02" db="EMBL/GenBank/DDBJ databases">
        <title>Kribbella capetownensis sp. nov. and Kribbella speibonae sp. nov., isolated from soil.</title>
        <authorList>
            <person name="Curtis S.M."/>
            <person name="Norton I."/>
            <person name="Everest G.J."/>
            <person name="Meyers P.R."/>
        </authorList>
    </citation>
    <scope>NUCLEOTIDE SEQUENCE [LARGE SCALE GENOMIC DNA]</scope>
    <source>
        <strain evidence="4 5">YM53</strain>
    </source>
</reference>
<feature type="domain" description="GFO/IDH/MocA-like oxidoreductase" evidence="3">
    <location>
        <begin position="133"/>
        <end position="255"/>
    </location>
</feature>
<dbReference type="Gene3D" id="3.40.50.720">
    <property type="entry name" value="NAD(P)-binding Rossmann-like Domain"/>
    <property type="match status" value="1"/>
</dbReference>
<dbReference type="InterPro" id="IPR052515">
    <property type="entry name" value="Gfo/Idh/MocA_Oxidoreductase"/>
</dbReference>
<dbReference type="InterPro" id="IPR000683">
    <property type="entry name" value="Gfo/Idh/MocA-like_OxRdtase_N"/>
</dbReference>
<dbReference type="EMBL" id="SJKD01000004">
    <property type="protein sequence ID" value="TCC49016.1"/>
    <property type="molecule type" value="Genomic_DNA"/>
</dbReference>
<dbReference type="RefSeq" id="WP_131515260.1">
    <property type="nucleotide sequence ID" value="NZ_SJKD01000004.1"/>
</dbReference>
<evidence type="ECO:0000259" key="2">
    <source>
        <dbReference type="Pfam" id="PF01408"/>
    </source>
</evidence>
<evidence type="ECO:0000256" key="1">
    <source>
        <dbReference type="SAM" id="MobiDB-lite"/>
    </source>
</evidence>
<dbReference type="Pfam" id="PF22725">
    <property type="entry name" value="GFO_IDH_MocA_C3"/>
    <property type="match status" value="1"/>
</dbReference>
<dbReference type="Gene3D" id="3.30.360.10">
    <property type="entry name" value="Dihydrodipicolinate Reductase, domain 2"/>
    <property type="match status" value="1"/>
</dbReference>
<dbReference type="InterPro" id="IPR055170">
    <property type="entry name" value="GFO_IDH_MocA-like_dom"/>
</dbReference>
<feature type="region of interest" description="Disordered" evidence="1">
    <location>
        <begin position="272"/>
        <end position="304"/>
    </location>
</feature>
<name>A0A4R0JUZ5_9ACTN</name>
<evidence type="ECO:0000313" key="4">
    <source>
        <dbReference type="EMBL" id="TCC49016.1"/>
    </source>
</evidence>
<feature type="domain" description="Gfo/Idh/MocA-like oxidoreductase N-terminal" evidence="2">
    <location>
        <begin position="7"/>
        <end position="122"/>
    </location>
</feature>
<keyword evidence="5" id="KW-1185">Reference proteome</keyword>
<evidence type="ECO:0000259" key="3">
    <source>
        <dbReference type="Pfam" id="PF22725"/>
    </source>
</evidence>
<evidence type="ECO:0000313" key="5">
    <source>
        <dbReference type="Proteomes" id="UP000293342"/>
    </source>
</evidence>